<dbReference type="Pfam" id="PF00005">
    <property type="entry name" value="ABC_tran"/>
    <property type="match status" value="1"/>
</dbReference>
<evidence type="ECO:0000256" key="2">
    <source>
        <dbReference type="ARBA" id="ARBA00022741"/>
    </source>
</evidence>
<keyword evidence="3 5" id="KW-0067">ATP-binding</keyword>
<proteinExistence type="predicted"/>
<protein>
    <submittedName>
        <fullName evidence="5">ABC transporter ATP-binding protein</fullName>
    </submittedName>
</protein>
<dbReference type="SMART" id="SM00382">
    <property type="entry name" value="AAA"/>
    <property type="match status" value="1"/>
</dbReference>
<evidence type="ECO:0000256" key="1">
    <source>
        <dbReference type="ARBA" id="ARBA00022448"/>
    </source>
</evidence>
<dbReference type="InterPro" id="IPR050093">
    <property type="entry name" value="ABC_SmlMolc_Importer"/>
</dbReference>
<dbReference type="InterPro" id="IPR027417">
    <property type="entry name" value="P-loop_NTPase"/>
</dbReference>
<dbReference type="InterPro" id="IPR003593">
    <property type="entry name" value="AAA+_ATPase"/>
</dbReference>
<dbReference type="OrthoDB" id="3180400at2"/>
<dbReference type="PROSITE" id="PS00211">
    <property type="entry name" value="ABC_TRANSPORTER_1"/>
    <property type="match status" value="1"/>
</dbReference>
<dbReference type="EMBL" id="QZEZ01000001">
    <property type="protein sequence ID" value="RJK98375.1"/>
    <property type="molecule type" value="Genomic_DNA"/>
</dbReference>
<organism evidence="5 6">
    <name type="scientific">Vallicoccus soli</name>
    <dbReference type="NCBI Taxonomy" id="2339232"/>
    <lineage>
        <taxon>Bacteria</taxon>
        <taxon>Bacillati</taxon>
        <taxon>Actinomycetota</taxon>
        <taxon>Actinomycetes</taxon>
        <taxon>Motilibacterales</taxon>
        <taxon>Vallicoccaceae</taxon>
        <taxon>Vallicoccus</taxon>
    </lineage>
</organism>
<evidence type="ECO:0000313" key="5">
    <source>
        <dbReference type="EMBL" id="RJK98375.1"/>
    </source>
</evidence>
<keyword evidence="2" id="KW-0547">Nucleotide-binding</keyword>
<comment type="caution">
    <text evidence="5">The sequence shown here is derived from an EMBL/GenBank/DDBJ whole genome shotgun (WGS) entry which is preliminary data.</text>
</comment>
<evidence type="ECO:0000313" key="6">
    <source>
        <dbReference type="Proteomes" id="UP000265614"/>
    </source>
</evidence>
<dbReference type="InterPro" id="IPR003439">
    <property type="entry name" value="ABC_transporter-like_ATP-bd"/>
</dbReference>
<dbReference type="SUPFAM" id="SSF50331">
    <property type="entry name" value="MOP-like"/>
    <property type="match status" value="1"/>
</dbReference>
<keyword evidence="6" id="KW-1185">Reference proteome</keyword>
<dbReference type="InterPro" id="IPR008995">
    <property type="entry name" value="Mo/tungstate-bd_C_term_dom"/>
</dbReference>
<dbReference type="GO" id="GO:0016887">
    <property type="term" value="F:ATP hydrolysis activity"/>
    <property type="evidence" value="ECO:0007669"/>
    <property type="project" value="InterPro"/>
</dbReference>
<dbReference type="PROSITE" id="PS50893">
    <property type="entry name" value="ABC_TRANSPORTER_2"/>
    <property type="match status" value="1"/>
</dbReference>
<dbReference type="Proteomes" id="UP000265614">
    <property type="component" value="Unassembled WGS sequence"/>
</dbReference>
<dbReference type="AlphaFoldDB" id="A0A3A3ZNE9"/>
<dbReference type="Gene3D" id="3.40.50.300">
    <property type="entry name" value="P-loop containing nucleotide triphosphate hydrolases"/>
    <property type="match status" value="1"/>
</dbReference>
<evidence type="ECO:0000259" key="4">
    <source>
        <dbReference type="PROSITE" id="PS50893"/>
    </source>
</evidence>
<evidence type="ECO:0000256" key="3">
    <source>
        <dbReference type="ARBA" id="ARBA00022840"/>
    </source>
</evidence>
<gene>
    <name evidence="5" type="ORF">D5H78_02360</name>
</gene>
<keyword evidence="1" id="KW-0813">Transport</keyword>
<dbReference type="InterPro" id="IPR017871">
    <property type="entry name" value="ABC_transporter-like_CS"/>
</dbReference>
<sequence>MRRRAAAPARALGAPVSGLRAHAVVRRGAFALDARLDVAPGEVVALLGPNGAGKTTLLRALAGLEPLAGGRLELAGTVLDDPARRVLVPPEARRVGVVFQDHRLFPHLDVLANCAFPLRVRGASRRAARAAAGAHLDRLGLRDLAARRPHQLSGGQAQRVALARALAAEPALLLLDEPFAALDAGARRAVRTGLRADLARFPGPVVVVTHDPVEALVLADRLVVLEGGRVVQDGPPAEVARRPATAYVAGLVGLALWPGRRDGGSLRLAGGAVLPAPARAPAGPVLVAAPPAALRLVAPGTGAWDGEVGVLEPYGSLVRVHVDGAPPALVDVPVAAVPGLGLVPGARVGVAVDVGGLEVWSAGAVPTT</sequence>
<dbReference type="SUPFAM" id="SSF52540">
    <property type="entry name" value="P-loop containing nucleoside triphosphate hydrolases"/>
    <property type="match status" value="1"/>
</dbReference>
<feature type="domain" description="ABC transporter" evidence="4">
    <location>
        <begin position="16"/>
        <end position="252"/>
    </location>
</feature>
<dbReference type="PANTHER" id="PTHR42781:SF4">
    <property type="entry name" value="SPERMIDINE_PUTRESCINE IMPORT ATP-BINDING PROTEIN POTA"/>
    <property type="match status" value="1"/>
</dbReference>
<reference evidence="5 6" key="1">
    <citation type="submission" date="2018-09" db="EMBL/GenBank/DDBJ databases">
        <title>YIM 75000 draft genome.</title>
        <authorList>
            <person name="Tang S."/>
            <person name="Feng Y."/>
        </authorList>
    </citation>
    <scope>NUCLEOTIDE SEQUENCE [LARGE SCALE GENOMIC DNA]</scope>
    <source>
        <strain evidence="5 6">YIM 75000</strain>
    </source>
</reference>
<dbReference type="GO" id="GO:0005524">
    <property type="term" value="F:ATP binding"/>
    <property type="evidence" value="ECO:0007669"/>
    <property type="project" value="UniProtKB-KW"/>
</dbReference>
<dbReference type="PANTHER" id="PTHR42781">
    <property type="entry name" value="SPERMIDINE/PUTRESCINE IMPORT ATP-BINDING PROTEIN POTA"/>
    <property type="match status" value="1"/>
</dbReference>
<name>A0A3A3ZNE9_9ACTN</name>
<accession>A0A3A3ZNE9</accession>